<organism evidence="1 2">
    <name type="scientific">Shewanella chilikensis</name>
    <dbReference type="NCBI Taxonomy" id="558541"/>
    <lineage>
        <taxon>Bacteria</taxon>
        <taxon>Pseudomonadati</taxon>
        <taxon>Pseudomonadota</taxon>
        <taxon>Gammaproteobacteria</taxon>
        <taxon>Alteromonadales</taxon>
        <taxon>Shewanellaceae</taxon>
        <taxon>Shewanella</taxon>
    </lineage>
</organism>
<keyword evidence="2" id="KW-1185">Reference proteome</keyword>
<dbReference type="Proteomes" id="UP000247584">
    <property type="component" value="Unassembled WGS sequence"/>
</dbReference>
<dbReference type="EMBL" id="QJSY01000006">
    <property type="protein sequence ID" value="PYE59747.1"/>
    <property type="molecule type" value="Genomic_DNA"/>
</dbReference>
<evidence type="ECO:0000313" key="2">
    <source>
        <dbReference type="Proteomes" id="UP000247584"/>
    </source>
</evidence>
<comment type="caution">
    <text evidence="1">The sequence shown here is derived from an EMBL/GenBank/DDBJ whole genome shotgun (WGS) entry which is preliminary data.</text>
</comment>
<dbReference type="Gene3D" id="3.40.50.2000">
    <property type="entry name" value="Glycogen Phosphorylase B"/>
    <property type="match status" value="1"/>
</dbReference>
<evidence type="ECO:0000313" key="1">
    <source>
        <dbReference type="EMBL" id="PYE59747.1"/>
    </source>
</evidence>
<gene>
    <name evidence="1" type="ORF">C8J23_10627</name>
</gene>
<protein>
    <submittedName>
        <fullName evidence="1">ADP-heptose:LPS heptosyltransferase</fullName>
    </submittedName>
</protein>
<dbReference type="SUPFAM" id="SSF53756">
    <property type="entry name" value="UDP-Glycosyltransferase/glycogen phosphorylase"/>
    <property type="match status" value="1"/>
</dbReference>
<proteinExistence type="predicted"/>
<reference evidence="1 2" key="1">
    <citation type="submission" date="2018-06" db="EMBL/GenBank/DDBJ databases">
        <title>Genomic Encyclopedia of Type Strains, Phase III (KMG-III): the genomes of soil and plant-associated and newly described type strains.</title>
        <authorList>
            <person name="Whitman W."/>
        </authorList>
    </citation>
    <scope>NUCLEOTIDE SEQUENCE [LARGE SCALE GENOMIC DNA]</scope>
    <source>
        <strain evidence="1 2">JC5</strain>
    </source>
</reference>
<name>A0ABX5PQU7_9GAMM</name>
<sequence>MGFFHFILGIMSMSVAPKFLFVPVSCEEGIGEYMRSTIVADEIMQRWPGAQIEFVLNSRAPYAKYCPYPTHLVDDTPTKRVKEVNQLISKLKPDLVVFDAAGRKAQLKHAYRSGAKVVFISQHKRKRARGMKLVRALVTDSHWVVQPEFVIGDISRFDRFKLNLIKRAEPIFTGPIFARPDKVLQQQLQQEYSLNPKGYLLYSAGSGGHYVGATLAAERFAQVAQICYQKMGIPSVMVFGPNYPKPLPRLEGVVSIDRLSSVEFINLLDGAVGAVLSGGDTLLQAIALKVPTLAVAVSKDQPKRIDSCVQRGLAISSDIETDTMCTQVQRLLEPQTVAQLVANMDKEGEAKGLDICIMEIARLLGLDYE</sequence>
<accession>A0ABX5PQU7</accession>